<comment type="pathway">
    <text evidence="10">Cell wall biogenesis; peptidoglycan biosynthesis.</text>
</comment>
<dbReference type="Pfam" id="PF04101">
    <property type="entry name" value="Glyco_tran_28_C"/>
    <property type="match status" value="1"/>
</dbReference>
<dbReference type="Proteomes" id="UP001161325">
    <property type="component" value="Unassembled WGS sequence"/>
</dbReference>
<feature type="binding site" evidence="10">
    <location>
        <position position="301"/>
    </location>
    <ligand>
        <name>UDP-N-acetyl-alpha-D-glucosamine</name>
        <dbReference type="ChEBI" id="CHEBI:57705"/>
    </ligand>
</feature>
<dbReference type="AlphaFoldDB" id="A0AA37V3B4"/>
<evidence type="ECO:0000256" key="7">
    <source>
        <dbReference type="ARBA" id="ARBA00023136"/>
    </source>
</evidence>
<keyword evidence="5 10" id="KW-0133">Cell shape</keyword>
<keyword evidence="6 10" id="KW-0573">Peptidoglycan synthesis</keyword>
<sequence length="372" mass="39159">MNTLSVVVTGGGTGGHLYPGLAIARALVRADARVQPFFVGAQRGIEREVLPTTEFEHLLLDLHPLYRQRPWENWRTLAGAARSWGALGRLFAERRPRAVIGTGGYAAALALAYGAMHGVPIMLQEADSNPGQTTRLFARRAHDVFLGFPEGAAKLSPGAHTQVHAFGNPIEPPPADRPDRAAARARWELPADVRMVLLAFGGSQGARALNEALAAWVREGLPAGLGLVWATGRGQFEPYAALDRAAGGRVRVVPYLAPIAEAYAAADLALTRAGAMSIAELCAWGLPAVLVPLPTAAQDHQTHNARALEAAGAAVHLPQRELSAQRLQTLVGDLLAAPDRLRALADAAASRGRPDAAARIAARILTTVGGAG</sequence>
<dbReference type="RefSeq" id="WP_284350937.1">
    <property type="nucleotide sequence ID" value="NZ_BRXS01000004.1"/>
</dbReference>
<dbReference type="GO" id="GO:0008360">
    <property type="term" value="P:regulation of cell shape"/>
    <property type="evidence" value="ECO:0007669"/>
    <property type="project" value="UniProtKB-KW"/>
</dbReference>
<comment type="subcellular location">
    <subcellularLocation>
        <location evidence="10">Cell membrane</location>
        <topology evidence="10">Peripheral membrane protein</topology>
        <orientation evidence="10">Cytoplasmic side</orientation>
    </subcellularLocation>
</comment>
<name>A0AA37V3B4_9BACT</name>
<feature type="binding site" evidence="10">
    <location>
        <begin position="13"/>
        <end position="15"/>
    </location>
    <ligand>
        <name>UDP-N-acetyl-alpha-D-glucosamine</name>
        <dbReference type="ChEBI" id="CHEBI:57705"/>
    </ligand>
</feature>
<evidence type="ECO:0000313" key="13">
    <source>
        <dbReference type="EMBL" id="GLC26487.1"/>
    </source>
</evidence>
<feature type="domain" description="Glycosyltransferase family 28 N-terminal" evidence="11">
    <location>
        <begin position="6"/>
        <end position="145"/>
    </location>
</feature>
<evidence type="ECO:0000256" key="6">
    <source>
        <dbReference type="ARBA" id="ARBA00022984"/>
    </source>
</evidence>
<reference evidence="13" key="1">
    <citation type="submission" date="2022-08" db="EMBL/GenBank/DDBJ databases">
        <title>Draft genome sequencing of Roseisolibacter agri AW1220.</title>
        <authorList>
            <person name="Tobiishi Y."/>
            <person name="Tonouchi A."/>
        </authorList>
    </citation>
    <scope>NUCLEOTIDE SEQUENCE</scope>
    <source>
        <strain evidence="13">AW1220</strain>
    </source>
</reference>
<keyword evidence="7 10" id="KW-0472">Membrane</keyword>
<comment type="caution">
    <text evidence="10">Lacks conserved residue(s) required for the propagation of feature annotation.</text>
</comment>
<evidence type="ECO:0000256" key="2">
    <source>
        <dbReference type="ARBA" id="ARBA00022618"/>
    </source>
</evidence>
<evidence type="ECO:0000259" key="11">
    <source>
        <dbReference type="Pfam" id="PF03033"/>
    </source>
</evidence>
<protein>
    <recommendedName>
        <fullName evidence="10">UDP-N-acetylglucosamine--N-acetylmuramyl-(pentapeptide) pyrophosphoryl-undecaprenol N-acetylglucosamine transferase</fullName>
        <ecNumber evidence="10">2.4.1.227</ecNumber>
    </recommendedName>
    <alternativeName>
        <fullName evidence="10">Undecaprenyl-PP-MurNAc-pentapeptide-UDPGlcNAc GlcNAc transferase</fullName>
    </alternativeName>
</protein>
<dbReference type="GO" id="GO:0009252">
    <property type="term" value="P:peptidoglycan biosynthetic process"/>
    <property type="evidence" value="ECO:0007669"/>
    <property type="project" value="UniProtKB-UniRule"/>
</dbReference>
<evidence type="ECO:0000256" key="10">
    <source>
        <dbReference type="HAMAP-Rule" id="MF_00033"/>
    </source>
</evidence>
<organism evidence="13 14">
    <name type="scientific">Roseisolibacter agri</name>
    <dbReference type="NCBI Taxonomy" id="2014610"/>
    <lineage>
        <taxon>Bacteria</taxon>
        <taxon>Pseudomonadati</taxon>
        <taxon>Gemmatimonadota</taxon>
        <taxon>Gemmatimonadia</taxon>
        <taxon>Gemmatimonadales</taxon>
        <taxon>Gemmatimonadaceae</taxon>
        <taxon>Roseisolibacter</taxon>
    </lineage>
</organism>
<dbReference type="GO" id="GO:0050511">
    <property type="term" value="F:undecaprenyldiphospho-muramoylpentapeptide beta-N-acetylglucosaminyltransferase activity"/>
    <property type="evidence" value="ECO:0007669"/>
    <property type="project" value="UniProtKB-UniRule"/>
</dbReference>
<evidence type="ECO:0000256" key="3">
    <source>
        <dbReference type="ARBA" id="ARBA00022676"/>
    </source>
</evidence>
<comment type="caution">
    <text evidence="13">The sequence shown here is derived from an EMBL/GenBank/DDBJ whole genome shotgun (WGS) entry which is preliminary data.</text>
</comment>
<keyword evidence="3 10" id="KW-0328">Glycosyltransferase</keyword>
<dbReference type="GO" id="GO:0005975">
    <property type="term" value="P:carbohydrate metabolic process"/>
    <property type="evidence" value="ECO:0007669"/>
    <property type="project" value="InterPro"/>
</dbReference>
<dbReference type="GO" id="GO:0071555">
    <property type="term" value="P:cell wall organization"/>
    <property type="evidence" value="ECO:0007669"/>
    <property type="project" value="UniProtKB-KW"/>
</dbReference>
<dbReference type="PANTHER" id="PTHR21015">
    <property type="entry name" value="UDP-N-ACETYLGLUCOSAMINE--N-ACETYLMURAMYL-(PENTAPEPTIDE) PYROPHOSPHORYL-UNDECAPRENOL N-ACETYLGLUCOSAMINE TRANSFERASE 1"/>
    <property type="match status" value="1"/>
</dbReference>
<feature type="binding site" evidence="10">
    <location>
        <position position="203"/>
    </location>
    <ligand>
        <name>UDP-N-acetyl-alpha-D-glucosamine</name>
        <dbReference type="ChEBI" id="CHEBI:57705"/>
    </ligand>
</feature>
<evidence type="ECO:0000259" key="12">
    <source>
        <dbReference type="Pfam" id="PF04101"/>
    </source>
</evidence>
<dbReference type="HAMAP" id="MF_00033">
    <property type="entry name" value="MurG"/>
    <property type="match status" value="1"/>
</dbReference>
<keyword evidence="4 10" id="KW-0808">Transferase</keyword>
<gene>
    <name evidence="10 13" type="primary">murG</name>
    <name evidence="13" type="ORF">rosag_30000</name>
</gene>
<dbReference type="InterPro" id="IPR007235">
    <property type="entry name" value="Glyco_trans_28_C"/>
</dbReference>
<keyword evidence="9 10" id="KW-0961">Cell wall biogenesis/degradation</keyword>
<dbReference type="InterPro" id="IPR004276">
    <property type="entry name" value="GlycoTrans_28_N"/>
</dbReference>
<comment type="function">
    <text evidence="10">Cell wall formation. Catalyzes the transfer of a GlcNAc subunit on undecaprenyl-pyrophosphoryl-MurNAc-pentapeptide (lipid intermediate I) to form undecaprenyl-pyrophosphoryl-MurNAc-(pentapeptide)GlcNAc (lipid intermediate II).</text>
</comment>
<evidence type="ECO:0000256" key="8">
    <source>
        <dbReference type="ARBA" id="ARBA00023306"/>
    </source>
</evidence>
<accession>A0AA37V3B4</accession>
<dbReference type="Gene3D" id="3.40.50.2000">
    <property type="entry name" value="Glycogen Phosphorylase B"/>
    <property type="match status" value="2"/>
</dbReference>
<keyword evidence="1 10" id="KW-1003">Cell membrane</keyword>
<dbReference type="InterPro" id="IPR006009">
    <property type="entry name" value="GlcNAc_MurG"/>
</dbReference>
<dbReference type="Pfam" id="PF03033">
    <property type="entry name" value="Glyco_transf_28"/>
    <property type="match status" value="1"/>
</dbReference>
<dbReference type="EC" id="2.4.1.227" evidence="10"/>
<dbReference type="CDD" id="cd03785">
    <property type="entry name" value="GT28_MurG"/>
    <property type="match status" value="1"/>
</dbReference>
<evidence type="ECO:0000256" key="5">
    <source>
        <dbReference type="ARBA" id="ARBA00022960"/>
    </source>
</evidence>
<dbReference type="GO" id="GO:0005886">
    <property type="term" value="C:plasma membrane"/>
    <property type="evidence" value="ECO:0007669"/>
    <property type="project" value="UniProtKB-SubCell"/>
</dbReference>
<comment type="similarity">
    <text evidence="10">Belongs to the glycosyltransferase 28 family. MurG subfamily.</text>
</comment>
<evidence type="ECO:0000313" key="14">
    <source>
        <dbReference type="Proteomes" id="UP001161325"/>
    </source>
</evidence>
<keyword evidence="2 10" id="KW-0132">Cell division</keyword>
<dbReference type="GO" id="GO:0051301">
    <property type="term" value="P:cell division"/>
    <property type="evidence" value="ECO:0007669"/>
    <property type="project" value="UniProtKB-KW"/>
</dbReference>
<dbReference type="PANTHER" id="PTHR21015:SF22">
    <property type="entry name" value="GLYCOSYLTRANSFERASE"/>
    <property type="match status" value="1"/>
</dbReference>
<dbReference type="EMBL" id="BRXS01000004">
    <property type="protein sequence ID" value="GLC26487.1"/>
    <property type="molecule type" value="Genomic_DNA"/>
</dbReference>
<dbReference type="SUPFAM" id="SSF53756">
    <property type="entry name" value="UDP-Glycosyltransferase/glycogen phosphorylase"/>
    <property type="match status" value="1"/>
</dbReference>
<evidence type="ECO:0000256" key="9">
    <source>
        <dbReference type="ARBA" id="ARBA00023316"/>
    </source>
</evidence>
<keyword evidence="14" id="KW-1185">Reference proteome</keyword>
<keyword evidence="8 10" id="KW-0131">Cell cycle</keyword>
<evidence type="ECO:0000256" key="4">
    <source>
        <dbReference type="ARBA" id="ARBA00022679"/>
    </source>
</evidence>
<feature type="domain" description="Glycosyl transferase family 28 C-terminal" evidence="12">
    <location>
        <begin position="197"/>
        <end position="359"/>
    </location>
</feature>
<comment type="catalytic activity">
    <reaction evidence="10">
        <text>di-trans,octa-cis-undecaprenyl diphospho-N-acetyl-alpha-D-muramoyl-L-alanyl-D-glutamyl-meso-2,6-diaminopimeloyl-D-alanyl-D-alanine + UDP-N-acetyl-alpha-D-glucosamine = di-trans,octa-cis-undecaprenyl diphospho-[N-acetyl-alpha-D-glucosaminyl-(1-&gt;4)]-N-acetyl-alpha-D-muramoyl-L-alanyl-D-glutamyl-meso-2,6-diaminopimeloyl-D-alanyl-D-alanine + UDP + H(+)</text>
        <dbReference type="Rhea" id="RHEA:31227"/>
        <dbReference type="ChEBI" id="CHEBI:15378"/>
        <dbReference type="ChEBI" id="CHEBI:57705"/>
        <dbReference type="ChEBI" id="CHEBI:58223"/>
        <dbReference type="ChEBI" id="CHEBI:61387"/>
        <dbReference type="ChEBI" id="CHEBI:61388"/>
        <dbReference type="EC" id="2.4.1.227"/>
    </reaction>
</comment>
<evidence type="ECO:0000256" key="1">
    <source>
        <dbReference type="ARBA" id="ARBA00022475"/>
    </source>
</evidence>
<proteinExistence type="inferred from homology"/>